<accession>A0ABR4BB89</accession>
<dbReference type="Proteomes" id="UP001590951">
    <property type="component" value="Unassembled WGS sequence"/>
</dbReference>
<name>A0ABR4BB89_9LECA</name>
<proteinExistence type="predicted"/>
<evidence type="ECO:0000313" key="1">
    <source>
        <dbReference type="EMBL" id="KAL2055121.1"/>
    </source>
</evidence>
<gene>
    <name evidence="1" type="ORF">ABVK25_004459</name>
</gene>
<dbReference type="EMBL" id="JBHFEH010000012">
    <property type="protein sequence ID" value="KAL2055121.1"/>
    <property type="molecule type" value="Genomic_DNA"/>
</dbReference>
<organism evidence="1 2">
    <name type="scientific">Lepraria finkii</name>
    <dbReference type="NCBI Taxonomy" id="1340010"/>
    <lineage>
        <taxon>Eukaryota</taxon>
        <taxon>Fungi</taxon>
        <taxon>Dikarya</taxon>
        <taxon>Ascomycota</taxon>
        <taxon>Pezizomycotina</taxon>
        <taxon>Lecanoromycetes</taxon>
        <taxon>OSLEUM clade</taxon>
        <taxon>Lecanoromycetidae</taxon>
        <taxon>Lecanorales</taxon>
        <taxon>Lecanorineae</taxon>
        <taxon>Stereocaulaceae</taxon>
        <taxon>Lepraria</taxon>
    </lineage>
</organism>
<comment type="caution">
    <text evidence="1">The sequence shown here is derived from an EMBL/GenBank/DDBJ whole genome shotgun (WGS) entry which is preliminary data.</text>
</comment>
<protein>
    <submittedName>
        <fullName evidence="1">Uncharacterized protein</fullName>
    </submittedName>
</protein>
<evidence type="ECO:0000313" key="2">
    <source>
        <dbReference type="Proteomes" id="UP001590951"/>
    </source>
</evidence>
<reference evidence="1 2" key="1">
    <citation type="submission" date="2024-09" db="EMBL/GenBank/DDBJ databases">
        <title>Rethinking Asexuality: The Enigmatic Case of Functional Sexual Genes in Lepraria (Stereocaulaceae).</title>
        <authorList>
            <person name="Doellman M."/>
            <person name="Sun Y."/>
            <person name="Barcenas-Pena A."/>
            <person name="Lumbsch H.T."/>
            <person name="Grewe F."/>
        </authorList>
    </citation>
    <scope>NUCLEOTIDE SEQUENCE [LARGE SCALE GENOMIC DNA]</scope>
    <source>
        <strain evidence="1 2">Grewe 0041</strain>
    </source>
</reference>
<sequence length="185" mass="20909">MWSHPLVSLGVKLVAKDQVDRSNLRTTDGPRKKNLSQRLDKIENHKICLEQALSHVTHDLQKSPLRTVDSDDATYLKGLEVTANIRIGLSGFQRDFIDGIMKGRIESKIESVKSSKFVTFIVGDYLFSNYAQLVIKKAINSFRQKHIQSTSSDDRQEEALCEWPQEPGAEFAAKDQGARSNQSYL</sequence>
<keyword evidence="2" id="KW-1185">Reference proteome</keyword>